<organism evidence="5 6">
    <name type="scientific">Antarcticibacterium arcticum</name>
    <dbReference type="NCBI Taxonomy" id="2585771"/>
    <lineage>
        <taxon>Bacteria</taxon>
        <taxon>Pseudomonadati</taxon>
        <taxon>Bacteroidota</taxon>
        <taxon>Flavobacteriia</taxon>
        <taxon>Flavobacteriales</taxon>
        <taxon>Flavobacteriaceae</taxon>
        <taxon>Antarcticibacterium</taxon>
    </lineage>
</organism>
<reference evidence="5 6" key="1">
    <citation type="submission" date="2019-08" db="EMBL/GenBank/DDBJ databases">
        <title>Antarcticibacterium arcticum sp. nov., a bacterium isolated from marine sediment of the Canadian Beaufort Sea.</title>
        <authorList>
            <person name="Lee Y.M."/>
            <person name="Baek K."/>
            <person name="Lee D.-H."/>
            <person name="Shin S.C."/>
            <person name="Jin Y.K."/>
            <person name="Park Y."/>
        </authorList>
    </citation>
    <scope>NUCLEOTIDE SEQUENCE [LARGE SCALE GENOMIC DNA]</scope>
    <source>
        <strain evidence="5 6">PAMC 28998</strain>
    </source>
</reference>
<evidence type="ECO:0000256" key="3">
    <source>
        <dbReference type="ARBA" id="ARBA00023163"/>
    </source>
</evidence>
<evidence type="ECO:0000259" key="4">
    <source>
        <dbReference type="PROSITE" id="PS50043"/>
    </source>
</evidence>
<evidence type="ECO:0000256" key="2">
    <source>
        <dbReference type="ARBA" id="ARBA00023125"/>
    </source>
</evidence>
<evidence type="ECO:0000313" key="6">
    <source>
        <dbReference type="Proteomes" id="UP000321954"/>
    </source>
</evidence>
<accession>A0A5B8YHD8</accession>
<dbReference type="RefSeq" id="WP_146830347.1">
    <property type="nucleotide sequence ID" value="NZ_CP042476.1"/>
</dbReference>
<dbReference type="InterPro" id="IPR036388">
    <property type="entry name" value="WH-like_DNA-bd_sf"/>
</dbReference>
<feature type="domain" description="HTH luxR-type" evidence="4">
    <location>
        <begin position="266"/>
        <end position="331"/>
    </location>
</feature>
<protein>
    <submittedName>
        <fullName evidence="5">Response regulator transcription factor</fullName>
    </submittedName>
</protein>
<dbReference type="CDD" id="cd06170">
    <property type="entry name" value="LuxR_C_like"/>
    <property type="match status" value="1"/>
</dbReference>
<dbReference type="EMBL" id="CP042476">
    <property type="protein sequence ID" value="QED36488.1"/>
    <property type="molecule type" value="Genomic_DNA"/>
</dbReference>
<dbReference type="InterPro" id="IPR016032">
    <property type="entry name" value="Sig_transdc_resp-reg_C-effctor"/>
</dbReference>
<dbReference type="PANTHER" id="PTHR44688:SF16">
    <property type="entry name" value="DNA-BINDING TRANSCRIPTIONAL ACTIVATOR DEVR_DOSR"/>
    <property type="match status" value="1"/>
</dbReference>
<dbReference type="GO" id="GO:0006355">
    <property type="term" value="P:regulation of DNA-templated transcription"/>
    <property type="evidence" value="ECO:0007669"/>
    <property type="project" value="InterPro"/>
</dbReference>
<dbReference type="SMART" id="SM00421">
    <property type="entry name" value="HTH_LUXR"/>
    <property type="match status" value="1"/>
</dbReference>
<dbReference type="OrthoDB" id="9797341at2"/>
<dbReference type="KEGG" id="anp:FK178_01600"/>
<dbReference type="PRINTS" id="PR00038">
    <property type="entry name" value="HTHLUXR"/>
</dbReference>
<name>A0A5B8YHD8_9FLAO</name>
<keyword evidence="1" id="KW-0805">Transcription regulation</keyword>
<keyword evidence="3" id="KW-0804">Transcription</keyword>
<sequence length="338" mass="38777">MNSEKKLLLLISSNAEFITNLKENLSLHFEINVVNSMHSGYNTALNLLPDLILIDHTSPNNQNLKNLASFKSTHFLNKCWLIMYAPESLRGEIDKNYKSLLDKVYYSSISPQALSGKIIQRVYSGFSITNYWKDSFLGLFNLLTNPVVLLQHDSIISMNDAFKQVFKIDKTDNIKLTDFVNCENKTKVKESLRNFARGKHMKAVTRTSLKLKNDKMRNAKISFSKLDKMIPGQYIMMIHFTDEVDLVTENIGSKSTSVENCFQENSKLTQFSFTNREKEIIQLLCKGYKTKEISDALFISPKTIEKHRANIIKRTNSETILESIIYAINHNLIDLKVA</sequence>
<keyword evidence="2" id="KW-0238">DNA-binding</keyword>
<dbReference type="Pfam" id="PF00196">
    <property type="entry name" value="GerE"/>
    <property type="match status" value="1"/>
</dbReference>
<dbReference type="SUPFAM" id="SSF46894">
    <property type="entry name" value="C-terminal effector domain of the bipartite response regulators"/>
    <property type="match status" value="1"/>
</dbReference>
<dbReference type="GO" id="GO:0003677">
    <property type="term" value="F:DNA binding"/>
    <property type="evidence" value="ECO:0007669"/>
    <property type="project" value="UniProtKB-KW"/>
</dbReference>
<dbReference type="PANTHER" id="PTHR44688">
    <property type="entry name" value="DNA-BINDING TRANSCRIPTIONAL ACTIVATOR DEVR_DOSR"/>
    <property type="match status" value="1"/>
</dbReference>
<evidence type="ECO:0000256" key="1">
    <source>
        <dbReference type="ARBA" id="ARBA00023015"/>
    </source>
</evidence>
<dbReference type="PROSITE" id="PS50043">
    <property type="entry name" value="HTH_LUXR_2"/>
    <property type="match status" value="1"/>
</dbReference>
<dbReference type="Gene3D" id="1.10.10.10">
    <property type="entry name" value="Winged helix-like DNA-binding domain superfamily/Winged helix DNA-binding domain"/>
    <property type="match status" value="1"/>
</dbReference>
<dbReference type="Proteomes" id="UP000321954">
    <property type="component" value="Chromosome"/>
</dbReference>
<dbReference type="InterPro" id="IPR000792">
    <property type="entry name" value="Tscrpt_reg_LuxR_C"/>
</dbReference>
<dbReference type="AlphaFoldDB" id="A0A5B8YHD8"/>
<dbReference type="PROSITE" id="PS00622">
    <property type="entry name" value="HTH_LUXR_1"/>
    <property type="match status" value="1"/>
</dbReference>
<proteinExistence type="predicted"/>
<evidence type="ECO:0000313" key="5">
    <source>
        <dbReference type="EMBL" id="QED36488.1"/>
    </source>
</evidence>
<gene>
    <name evidence="5" type="ORF">FK178_01600</name>
</gene>
<keyword evidence="6" id="KW-1185">Reference proteome</keyword>